<reference evidence="12 13" key="1">
    <citation type="submission" date="2019-03" db="EMBL/GenBank/DDBJ databases">
        <title>Genomic Encyclopedia of Type Strains, Phase III (KMG-III): the genomes of soil and plant-associated and newly described type strains.</title>
        <authorList>
            <person name="Whitman W."/>
        </authorList>
    </citation>
    <scope>NUCLEOTIDE SEQUENCE [LARGE SCALE GENOMIC DNA]</scope>
    <source>
        <strain evidence="12 13">CECT 8446</strain>
    </source>
</reference>
<evidence type="ECO:0000259" key="10">
    <source>
        <dbReference type="PROSITE" id="PS51371"/>
    </source>
</evidence>
<evidence type="ECO:0000256" key="7">
    <source>
        <dbReference type="PROSITE-ProRule" id="PRU00703"/>
    </source>
</evidence>
<dbReference type="InterPro" id="IPR046342">
    <property type="entry name" value="CBS_dom_sf"/>
</dbReference>
<dbReference type="InterPro" id="IPR002550">
    <property type="entry name" value="CNNM"/>
</dbReference>
<dbReference type="GO" id="GO:0050660">
    <property type="term" value="F:flavin adenine dinucleotide binding"/>
    <property type="evidence" value="ECO:0007669"/>
    <property type="project" value="InterPro"/>
</dbReference>
<feature type="domain" description="CBS" evidence="10">
    <location>
        <begin position="279"/>
        <end position="336"/>
    </location>
</feature>
<dbReference type="PROSITE" id="PS51846">
    <property type="entry name" value="CNNM"/>
    <property type="match status" value="1"/>
</dbReference>
<dbReference type="PANTHER" id="PTHR22777">
    <property type="entry name" value="HEMOLYSIN-RELATED"/>
    <property type="match status" value="1"/>
</dbReference>
<dbReference type="CDD" id="cd04590">
    <property type="entry name" value="CBS_pair_CorC_HlyC_assoc"/>
    <property type="match status" value="1"/>
</dbReference>
<dbReference type="SUPFAM" id="SSF56176">
    <property type="entry name" value="FAD-binding/transporter-associated domain-like"/>
    <property type="match status" value="1"/>
</dbReference>
<evidence type="ECO:0000259" key="11">
    <source>
        <dbReference type="PROSITE" id="PS51846"/>
    </source>
</evidence>
<dbReference type="Gene3D" id="3.10.580.10">
    <property type="entry name" value="CBS-domain"/>
    <property type="match status" value="1"/>
</dbReference>
<organism evidence="12 13">
    <name type="scientific">Algoriphagus boseongensis</name>
    <dbReference type="NCBI Taxonomy" id="1442587"/>
    <lineage>
        <taxon>Bacteria</taxon>
        <taxon>Pseudomonadati</taxon>
        <taxon>Bacteroidota</taxon>
        <taxon>Cytophagia</taxon>
        <taxon>Cytophagales</taxon>
        <taxon>Cyclobacteriaceae</taxon>
        <taxon>Algoriphagus</taxon>
    </lineage>
</organism>
<dbReference type="SMART" id="SM01091">
    <property type="entry name" value="CorC_HlyC"/>
    <property type="match status" value="1"/>
</dbReference>
<evidence type="ECO:0000256" key="1">
    <source>
        <dbReference type="ARBA" id="ARBA00004141"/>
    </source>
</evidence>
<gene>
    <name evidence="12" type="ORF">DFQ04_1820</name>
</gene>
<evidence type="ECO:0000256" key="2">
    <source>
        <dbReference type="ARBA" id="ARBA00022692"/>
    </source>
</evidence>
<dbReference type="PANTHER" id="PTHR22777:SF17">
    <property type="entry name" value="UPF0053 PROTEIN SLL0260"/>
    <property type="match status" value="1"/>
</dbReference>
<dbReference type="OrthoDB" id="9798188at2"/>
<evidence type="ECO:0000256" key="6">
    <source>
        <dbReference type="ARBA" id="ARBA00023136"/>
    </source>
</evidence>
<keyword evidence="6 8" id="KW-0472">Membrane</keyword>
<dbReference type="InterPro" id="IPR000644">
    <property type="entry name" value="CBS_dom"/>
</dbReference>
<comment type="subcellular location">
    <subcellularLocation>
        <location evidence="1">Membrane</location>
        <topology evidence="1">Multi-pass membrane protein</topology>
    </subcellularLocation>
</comment>
<protein>
    <submittedName>
        <fullName evidence="12">CBS domain containing-hemolysin-like protein</fullName>
    </submittedName>
</protein>
<feature type="transmembrane region" description="Helical" evidence="9">
    <location>
        <begin position="6"/>
        <end position="29"/>
    </location>
</feature>
<dbReference type="Gene3D" id="3.30.465.10">
    <property type="match status" value="1"/>
</dbReference>
<dbReference type="PROSITE" id="PS51371">
    <property type="entry name" value="CBS"/>
    <property type="match status" value="1"/>
</dbReference>
<dbReference type="Pfam" id="PF00571">
    <property type="entry name" value="CBS"/>
    <property type="match status" value="2"/>
</dbReference>
<dbReference type="EMBL" id="SNYF01000006">
    <property type="protein sequence ID" value="TDQ17168.1"/>
    <property type="molecule type" value="Genomic_DNA"/>
</dbReference>
<dbReference type="InterPro" id="IPR005170">
    <property type="entry name" value="Transptr-assoc_dom"/>
</dbReference>
<feature type="transmembrane region" description="Helical" evidence="9">
    <location>
        <begin position="58"/>
        <end position="80"/>
    </location>
</feature>
<dbReference type="Pfam" id="PF01595">
    <property type="entry name" value="CNNM"/>
    <property type="match status" value="1"/>
</dbReference>
<evidence type="ECO:0000256" key="3">
    <source>
        <dbReference type="ARBA" id="ARBA00022737"/>
    </source>
</evidence>
<dbReference type="RefSeq" id="WP_133554958.1">
    <property type="nucleotide sequence ID" value="NZ_SNYF01000006.1"/>
</dbReference>
<feature type="transmembrane region" description="Helical" evidence="9">
    <location>
        <begin position="130"/>
        <end position="153"/>
    </location>
</feature>
<evidence type="ECO:0000256" key="8">
    <source>
        <dbReference type="PROSITE-ProRule" id="PRU01193"/>
    </source>
</evidence>
<dbReference type="SUPFAM" id="SSF54631">
    <property type="entry name" value="CBS-domain pair"/>
    <property type="match status" value="1"/>
</dbReference>
<comment type="caution">
    <text evidence="12">The sequence shown here is derived from an EMBL/GenBank/DDBJ whole genome shotgun (WGS) entry which is preliminary data.</text>
</comment>
<sequence>MDNTYLFYVLITLVFSAFFSGIEMAYISANKLQIELQSKQGLLSGQLLSRFVKNPGQFIGTTLIGNTIMLVLYGTFMAYLLEDPIRSFLPANLANEGSVLVIQTILSTILVLVTGEFLPKSLFMLNPNSMLRFFAVPFWGIYMLMYPLVWLIVGMSRFFITKMLRLEYNEERPVFTVTDLNSFLKEHFRMAQSSPGKVEIDTKIFDNAVEFKTVRIRECMIPRTDIVAVEVEDSIEDLKKVFEESGHSKIVVYRESIDEVIGYCHQLELFKKPKSIEEILTPIIIAPESALANELLIQFIQERKSLALVVDEFGGTSGIVSMEDIIEEIFGEIDDEYDSDDLVEQQLTDQEFLLSSRHEIDYLNEKYGWELPYGDFETLSGLILSMTENLPNKGDNVTIGKYTFTIVSKQAHRIDTVRLKIN</sequence>
<evidence type="ECO:0000313" key="12">
    <source>
        <dbReference type="EMBL" id="TDQ17168.1"/>
    </source>
</evidence>
<dbReference type="InterPro" id="IPR036318">
    <property type="entry name" value="FAD-bd_PCMH-like_sf"/>
</dbReference>
<dbReference type="Pfam" id="PF03471">
    <property type="entry name" value="CorC_HlyC"/>
    <property type="match status" value="1"/>
</dbReference>
<dbReference type="InterPro" id="IPR016169">
    <property type="entry name" value="FAD-bd_PCMH_sub2"/>
</dbReference>
<evidence type="ECO:0000313" key="13">
    <source>
        <dbReference type="Proteomes" id="UP000294535"/>
    </source>
</evidence>
<evidence type="ECO:0000256" key="4">
    <source>
        <dbReference type="ARBA" id="ARBA00022989"/>
    </source>
</evidence>
<dbReference type="InterPro" id="IPR044751">
    <property type="entry name" value="Ion_transp-like_CBS"/>
</dbReference>
<dbReference type="GO" id="GO:0005886">
    <property type="term" value="C:plasma membrane"/>
    <property type="evidence" value="ECO:0007669"/>
    <property type="project" value="TreeGrafter"/>
</dbReference>
<evidence type="ECO:0000256" key="9">
    <source>
        <dbReference type="SAM" id="Phobius"/>
    </source>
</evidence>
<dbReference type="Proteomes" id="UP000294535">
    <property type="component" value="Unassembled WGS sequence"/>
</dbReference>
<evidence type="ECO:0000256" key="5">
    <source>
        <dbReference type="ARBA" id="ARBA00023122"/>
    </source>
</evidence>
<keyword evidence="3" id="KW-0677">Repeat</keyword>
<name>A0A4R6T887_9BACT</name>
<accession>A0A4R6T887</accession>
<feature type="domain" description="CNNM transmembrane" evidence="11">
    <location>
        <begin position="1"/>
        <end position="202"/>
    </location>
</feature>
<keyword evidence="4 8" id="KW-1133">Transmembrane helix</keyword>
<proteinExistence type="predicted"/>
<keyword evidence="2 8" id="KW-0812">Transmembrane</keyword>
<keyword evidence="13" id="KW-1185">Reference proteome</keyword>
<keyword evidence="5 7" id="KW-0129">CBS domain</keyword>
<feature type="transmembrane region" description="Helical" evidence="9">
    <location>
        <begin position="100"/>
        <end position="118"/>
    </location>
</feature>
<dbReference type="AlphaFoldDB" id="A0A4R6T887"/>